<dbReference type="SUPFAM" id="SSF51735">
    <property type="entry name" value="NAD(P)-binding Rossmann-fold domains"/>
    <property type="match status" value="1"/>
</dbReference>
<name>A0ABS7NJW9_9RHOB</name>
<keyword evidence="4" id="KW-1185">Reference proteome</keyword>
<evidence type="ECO:0000256" key="2">
    <source>
        <dbReference type="ARBA" id="ARBA00023002"/>
    </source>
</evidence>
<accession>A0ABS7NJW9</accession>
<dbReference type="PRINTS" id="PR00081">
    <property type="entry name" value="GDHRDH"/>
</dbReference>
<dbReference type="Proteomes" id="UP000766629">
    <property type="component" value="Unassembled WGS sequence"/>
</dbReference>
<gene>
    <name evidence="3" type="ORF">KUV26_17345</name>
</gene>
<comment type="similarity">
    <text evidence="1">Belongs to the short-chain dehydrogenases/reductases (SDR) family.</text>
</comment>
<dbReference type="PANTHER" id="PTHR43639">
    <property type="entry name" value="OXIDOREDUCTASE, SHORT-CHAIN DEHYDROGENASE/REDUCTASE FAMILY (AFU_ORTHOLOGUE AFUA_5G02870)"/>
    <property type="match status" value="1"/>
</dbReference>
<evidence type="ECO:0000256" key="1">
    <source>
        <dbReference type="ARBA" id="ARBA00006484"/>
    </source>
</evidence>
<protein>
    <submittedName>
        <fullName evidence="3">SDR family oxidoreductase</fullName>
    </submittedName>
</protein>
<evidence type="ECO:0000313" key="3">
    <source>
        <dbReference type="EMBL" id="MBY6141206.1"/>
    </source>
</evidence>
<dbReference type="EMBL" id="JAHVJA010000009">
    <property type="protein sequence ID" value="MBY6141206.1"/>
    <property type="molecule type" value="Genomic_DNA"/>
</dbReference>
<proteinExistence type="inferred from homology"/>
<dbReference type="CDD" id="cd05233">
    <property type="entry name" value="SDR_c"/>
    <property type="match status" value="1"/>
</dbReference>
<keyword evidence="2" id="KW-0560">Oxidoreductase</keyword>
<dbReference type="PANTHER" id="PTHR43639:SF1">
    <property type="entry name" value="SHORT-CHAIN DEHYDROGENASE_REDUCTASE FAMILY PROTEIN"/>
    <property type="match status" value="1"/>
</dbReference>
<dbReference type="RefSeq" id="WP_222509286.1">
    <property type="nucleotide sequence ID" value="NZ_JAHVJA010000009.1"/>
</dbReference>
<comment type="caution">
    <text evidence="3">The sequence shown here is derived from an EMBL/GenBank/DDBJ whole genome shotgun (WGS) entry which is preliminary data.</text>
</comment>
<dbReference type="InterPro" id="IPR002347">
    <property type="entry name" value="SDR_fam"/>
</dbReference>
<reference evidence="3 4" key="1">
    <citation type="submission" date="2021-06" db="EMBL/GenBank/DDBJ databases">
        <title>50 bacteria genomes isolated from Dapeng, Shenzhen, China.</title>
        <authorList>
            <person name="Zheng W."/>
            <person name="Yu S."/>
            <person name="Huang Y."/>
        </authorList>
    </citation>
    <scope>NUCLEOTIDE SEQUENCE [LARGE SCALE GENOMIC DNA]</scope>
    <source>
        <strain evidence="3 4">DP1N14-2</strain>
    </source>
</reference>
<dbReference type="Gene3D" id="3.40.50.720">
    <property type="entry name" value="NAD(P)-binding Rossmann-like Domain"/>
    <property type="match status" value="1"/>
</dbReference>
<dbReference type="InterPro" id="IPR036291">
    <property type="entry name" value="NAD(P)-bd_dom_sf"/>
</dbReference>
<organism evidence="3 4">
    <name type="scientific">Leisingera daeponensis</name>
    <dbReference type="NCBI Taxonomy" id="405746"/>
    <lineage>
        <taxon>Bacteria</taxon>
        <taxon>Pseudomonadati</taxon>
        <taxon>Pseudomonadota</taxon>
        <taxon>Alphaproteobacteria</taxon>
        <taxon>Rhodobacterales</taxon>
        <taxon>Roseobacteraceae</taxon>
        <taxon>Leisingera</taxon>
    </lineage>
</organism>
<sequence>MEFQGKCALVTGATGGIGAAIVQRLRAAGAKVAVADRDTRTIEAEAHLPGDLLEPDYANALPQAAQLALGGLDIVINNAGVITRGPVTETSDADWHLSIGVNVEAPFRICRAAIPIMARAGGGAIVNTSSCWGSKNPGPNHAIYCMTKAAIASLTQCMGMDHAHQGIRINAVCPNEVNTPMLRSGFAKRGFDPDTAVAELGKSVPLGRIAEPEDIADVVMFLASDAARYMCGALVEVNGGKPVS</sequence>
<dbReference type="Pfam" id="PF13561">
    <property type="entry name" value="adh_short_C2"/>
    <property type="match status" value="1"/>
</dbReference>
<evidence type="ECO:0000313" key="4">
    <source>
        <dbReference type="Proteomes" id="UP000766629"/>
    </source>
</evidence>
<dbReference type="PRINTS" id="PR00080">
    <property type="entry name" value="SDRFAMILY"/>
</dbReference>